<name>A0A644ZB91_9ZZZZ</name>
<accession>A0A644ZB91</accession>
<evidence type="ECO:0000259" key="1">
    <source>
        <dbReference type="Pfam" id="PF13338"/>
    </source>
</evidence>
<proteinExistence type="predicted"/>
<dbReference type="InterPro" id="IPR025159">
    <property type="entry name" value="AbiEi_N"/>
</dbReference>
<dbReference type="AlphaFoldDB" id="A0A644ZB91"/>
<organism evidence="2">
    <name type="scientific">bioreactor metagenome</name>
    <dbReference type="NCBI Taxonomy" id="1076179"/>
    <lineage>
        <taxon>unclassified sequences</taxon>
        <taxon>metagenomes</taxon>
        <taxon>ecological metagenomes</taxon>
    </lineage>
</organism>
<comment type="caution">
    <text evidence="2">The sequence shown here is derived from an EMBL/GenBank/DDBJ whole genome shotgun (WGS) entry which is preliminary data.</text>
</comment>
<sequence length="200" mass="22686">MRSYGEQIQELIARRQSFSVADAKENGIPASALAYYCRIGKIQRLCQGVYAPLETESNPYPDVEQLLKKKSEFVVCLLSALQVHEFTTQLPTSLWIAIPQGARIPKLEIYPLTCIRLTEQAYHAGIEERELYGMKVKVYSAAKTVADCFKFRNKIGTDVALEALREGYRQKRFTMPELIAAAKVCRVLKIMSPYMEGLLQ</sequence>
<gene>
    <name evidence="2" type="ORF">SDC9_84783</name>
</gene>
<feature type="domain" description="AbiEi antitoxin N-terminal" evidence="1">
    <location>
        <begin position="6"/>
        <end position="51"/>
    </location>
</feature>
<evidence type="ECO:0000313" key="2">
    <source>
        <dbReference type="EMBL" id="MPM38156.1"/>
    </source>
</evidence>
<protein>
    <recommendedName>
        <fullName evidence="1">AbiEi antitoxin N-terminal domain-containing protein</fullName>
    </recommendedName>
</protein>
<reference evidence="2" key="1">
    <citation type="submission" date="2019-08" db="EMBL/GenBank/DDBJ databases">
        <authorList>
            <person name="Kucharzyk K."/>
            <person name="Murdoch R.W."/>
            <person name="Higgins S."/>
            <person name="Loffler F."/>
        </authorList>
    </citation>
    <scope>NUCLEOTIDE SEQUENCE</scope>
</reference>
<dbReference type="EMBL" id="VSSQ01008189">
    <property type="protein sequence ID" value="MPM38156.1"/>
    <property type="molecule type" value="Genomic_DNA"/>
</dbReference>
<dbReference type="Pfam" id="PF13338">
    <property type="entry name" value="AbiEi_4"/>
    <property type="match status" value="1"/>
</dbReference>